<dbReference type="EMBL" id="BEHT01000016">
    <property type="protein sequence ID" value="GBC98821.1"/>
    <property type="molecule type" value="Genomic_DNA"/>
</dbReference>
<feature type="transmembrane region" description="Helical" evidence="1">
    <location>
        <begin position="336"/>
        <end position="356"/>
    </location>
</feature>
<dbReference type="PANTHER" id="PTHR16214">
    <property type="entry name" value="TRANSMEMBRANE PROTEIN 260"/>
    <property type="match status" value="1"/>
</dbReference>
<organism evidence="2 3">
    <name type="scientific">Candidatus Fervidibacter japonicus</name>
    <dbReference type="NCBI Taxonomy" id="2035412"/>
    <lineage>
        <taxon>Bacteria</taxon>
        <taxon>Candidatus Fervidibacterota</taxon>
        <taxon>Candidatus Fervidibacter</taxon>
    </lineage>
</organism>
<evidence type="ECO:0000313" key="2">
    <source>
        <dbReference type="EMBL" id="GBC98821.1"/>
    </source>
</evidence>
<dbReference type="Pfam" id="PF11028">
    <property type="entry name" value="TMEM260-like"/>
    <property type="match status" value="1"/>
</dbReference>
<reference evidence="3" key="1">
    <citation type="submission" date="2017-09" db="EMBL/GenBank/DDBJ databases">
        <title>Metaegenomics of thermophilic ammonia-oxidizing enrichment culture.</title>
        <authorList>
            <person name="Kato S."/>
            <person name="Suzuki K."/>
        </authorList>
    </citation>
    <scope>NUCLEOTIDE SEQUENCE [LARGE SCALE GENOMIC DNA]</scope>
</reference>
<evidence type="ECO:0000313" key="3">
    <source>
        <dbReference type="Proteomes" id="UP000236173"/>
    </source>
</evidence>
<feature type="transmembrane region" description="Helical" evidence="1">
    <location>
        <begin position="212"/>
        <end position="231"/>
    </location>
</feature>
<feature type="transmembrane region" description="Helical" evidence="1">
    <location>
        <begin position="90"/>
        <end position="109"/>
    </location>
</feature>
<dbReference type="Proteomes" id="UP000236173">
    <property type="component" value="Unassembled WGS sequence"/>
</dbReference>
<keyword evidence="1" id="KW-1133">Transmembrane helix</keyword>
<sequence>MTLRVPSVVTASWQSPQWRWWGGLALAVGIPFAVYLPTLYPTYCFFADSGDFMAAATLLMPPHPTGYPWFCLLNKLFVTLLPVGTVVWRFSLLTALFVPLTAGAAFLLVMHLTNNALVALATAWTLAFGRMLWFSAVSTEVYSSNLFLTVLALLALVRFWQTGDKRWFYTVGLTVGFGAAHHLTLPLMALGGLIGLLVARRWVPQRPSLRDWLIATLFVCLPLTYYAYLPLRAPKPYGARYWQNTGDDPSKSVRDFVRYVLGQRFRSAMEALPAHQRVQRFGEWLAAGVQQHGALFVLGIGLAWLLVVRYCAFFAVTLGMWLAHMAFYLGYDVPDIAYFFVPAWSVTVLWGGLVSHDLMNWLQKRAPVVALVVAGLALSSAEVALLHALPWVWGVDKDRGRRYLTAVLRDTPRNAALLVSIDDTMFNLWALQAIEERRRDVRVVSVYEWQPTLPLQRPVATTTADLYRFFNPQPWFVYPVSRWVALLKRAPPVTAVRSCHAHRSPQPIVHRARLLPPPDGVHIGGLLVAETEVCVSQDAAALGGYLWLLARRPVSITDANGPQTGMWAWWWFYQPFTQLPPGRWVVRMTVGLPVISTIAPGELEVRGLPVLAWQVPRNAAQMQGLWQKARRLGVVTVWGR</sequence>
<proteinExistence type="predicted"/>
<evidence type="ECO:0000256" key="1">
    <source>
        <dbReference type="SAM" id="Phobius"/>
    </source>
</evidence>
<feature type="transmembrane region" description="Helical" evidence="1">
    <location>
        <begin position="167"/>
        <end position="200"/>
    </location>
</feature>
<keyword evidence="1" id="KW-0812">Transmembrane</keyword>
<dbReference type="InterPro" id="IPR052724">
    <property type="entry name" value="GT117_domain-containing"/>
</dbReference>
<accession>A0A2H5XCA1</accession>
<name>A0A2H5XCA1_9BACT</name>
<evidence type="ECO:0008006" key="4">
    <source>
        <dbReference type="Google" id="ProtNLM"/>
    </source>
</evidence>
<dbReference type="PANTHER" id="PTHR16214:SF3">
    <property type="entry name" value="TRANSMEMBRANE PROTEIN 260"/>
    <property type="match status" value="1"/>
</dbReference>
<dbReference type="AlphaFoldDB" id="A0A2H5XCA1"/>
<feature type="transmembrane region" description="Helical" evidence="1">
    <location>
        <begin position="20"/>
        <end position="40"/>
    </location>
</feature>
<feature type="transmembrane region" description="Helical" evidence="1">
    <location>
        <begin position="294"/>
        <end position="316"/>
    </location>
</feature>
<protein>
    <recommendedName>
        <fullName evidence="4">DUF2723 domain-containing protein</fullName>
    </recommendedName>
</protein>
<comment type="caution">
    <text evidence="2">The sequence shown here is derived from an EMBL/GenBank/DDBJ whole genome shotgun (WGS) entry which is preliminary data.</text>
</comment>
<keyword evidence="1" id="KW-0472">Membrane</keyword>
<dbReference type="InterPro" id="IPR021280">
    <property type="entry name" value="TMEM260-like"/>
</dbReference>
<feature type="transmembrane region" description="Helical" evidence="1">
    <location>
        <begin position="142"/>
        <end position="160"/>
    </location>
</feature>
<gene>
    <name evidence="2" type="ORF">HRbin17_01336</name>
</gene>
<feature type="transmembrane region" description="Helical" evidence="1">
    <location>
        <begin position="368"/>
        <end position="393"/>
    </location>
</feature>